<dbReference type="RefSeq" id="WP_380229935.1">
    <property type="nucleotide sequence ID" value="NZ_JBHSOF010000091.1"/>
</dbReference>
<gene>
    <name evidence="2" type="ORF">ACFP3U_35730</name>
</gene>
<comment type="caution">
    <text evidence="2">The sequence shown here is derived from an EMBL/GenBank/DDBJ whole genome shotgun (WGS) entry which is preliminary data.</text>
</comment>
<dbReference type="GO" id="GO:0004519">
    <property type="term" value="F:endonuclease activity"/>
    <property type="evidence" value="ECO:0007669"/>
    <property type="project" value="UniProtKB-KW"/>
</dbReference>
<evidence type="ECO:0000313" key="3">
    <source>
        <dbReference type="Proteomes" id="UP001595975"/>
    </source>
</evidence>
<reference evidence="3" key="1">
    <citation type="journal article" date="2019" name="Int. J. Syst. Evol. Microbiol.">
        <title>The Global Catalogue of Microorganisms (GCM) 10K type strain sequencing project: providing services to taxonomists for standard genome sequencing and annotation.</title>
        <authorList>
            <consortium name="The Broad Institute Genomics Platform"/>
            <consortium name="The Broad Institute Genome Sequencing Center for Infectious Disease"/>
            <person name="Wu L."/>
            <person name="Ma J."/>
        </authorList>
    </citation>
    <scope>NUCLEOTIDE SEQUENCE [LARGE SCALE GENOMIC DNA]</scope>
    <source>
        <strain evidence="3">CGMCC 4.1437</strain>
    </source>
</reference>
<dbReference type="EMBL" id="JBHSOF010000091">
    <property type="protein sequence ID" value="MFC5668299.1"/>
    <property type="molecule type" value="Genomic_DNA"/>
</dbReference>
<sequence>MDADGFERLLFDLLRAFPEHHNVQWLSHTRAPDRGRDLSMDRVLHDSTGSVRTERVIVQAKHWLAKTVDVPAVSGTVASMKLWEPPVVRTLIIATSGRFSSDAVMWAERHNNSGVAPFIELWPDSKLESLLAQKPRLAAAHGLR</sequence>
<keyword evidence="2" id="KW-0378">Hydrolase</keyword>
<keyword evidence="2" id="KW-0540">Nuclease</keyword>
<evidence type="ECO:0000259" key="1">
    <source>
        <dbReference type="Pfam" id="PF04471"/>
    </source>
</evidence>
<dbReference type="InterPro" id="IPR011856">
    <property type="entry name" value="tRNA_endonuc-like_dom_sf"/>
</dbReference>
<protein>
    <submittedName>
        <fullName evidence="2">Restriction endonuclease</fullName>
    </submittedName>
</protein>
<dbReference type="Pfam" id="PF04471">
    <property type="entry name" value="Mrr_cat"/>
    <property type="match status" value="1"/>
</dbReference>
<accession>A0ABW0XGR8</accession>
<proteinExistence type="predicted"/>
<dbReference type="InterPro" id="IPR007560">
    <property type="entry name" value="Restrct_endonuc_IV_Mrr"/>
</dbReference>
<dbReference type="Proteomes" id="UP001595975">
    <property type="component" value="Unassembled WGS sequence"/>
</dbReference>
<name>A0ABW0XGR8_9ACTN</name>
<keyword evidence="3" id="KW-1185">Reference proteome</keyword>
<feature type="domain" description="Restriction endonuclease type IV Mrr" evidence="1">
    <location>
        <begin position="1"/>
        <end position="130"/>
    </location>
</feature>
<evidence type="ECO:0000313" key="2">
    <source>
        <dbReference type="EMBL" id="MFC5668299.1"/>
    </source>
</evidence>
<dbReference type="Gene3D" id="3.40.1350.10">
    <property type="match status" value="1"/>
</dbReference>
<organism evidence="2 3">
    <name type="scientific">Kitasatospora misakiensis</name>
    <dbReference type="NCBI Taxonomy" id="67330"/>
    <lineage>
        <taxon>Bacteria</taxon>
        <taxon>Bacillati</taxon>
        <taxon>Actinomycetota</taxon>
        <taxon>Actinomycetes</taxon>
        <taxon>Kitasatosporales</taxon>
        <taxon>Streptomycetaceae</taxon>
        <taxon>Kitasatospora</taxon>
    </lineage>
</organism>
<keyword evidence="2" id="KW-0255">Endonuclease</keyword>